<reference evidence="2 3" key="1">
    <citation type="journal article" date="2022" name="ISME Commun">
        <title>Vulcanimicrobium alpinus gen. nov. sp. nov., the first cultivated representative of the candidate phylum 'Eremiobacterota', is a metabolically versatile aerobic anoxygenic phototroph.</title>
        <authorList>
            <person name="Yabe S."/>
            <person name="Muto K."/>
            <person name="Abe K."/>
            <person name="Yokota A."/>
            <person name="Staudigel H."/>
            <person name="Tebo B.M."/>
        </authorList>
    </citation>
    <scope>NUCLEOTIDE SEQUENCE [LARGE SCALE GENOMIC DNA]</scope>
    <source>
        <strain evidence="2 3">WC8-2</strain>
    </source>
</reference>
<keyword evidence="1" id="KW-0732">Signal</keyword>
<organism evidence="2 3">
    <name type="scientific">Vulcanimicrobium alpinum</name>
    <dbReference type="NCBI Taxonomy" id="3016050"/>
    <lineage>
        <taxon>Bacteria</taxon>
        <taxon>Bacillati</taxon>
        <taxon>Vulcanimicrobiota</taxon>
        <taxon>Vulcanimicrobiia</taxon>
        <taxon>Vulcanimicrobiales</taxon>
        <taxon>Vulcanimicrobiaceae</taxon>
        <taxon>Vulcanimicrobium</taxon>
    </lineage>
</organism>
<accession>A0AAN1Y074</accession>
<evidence type="ECO:0000313" key="2">
    <source>
        <dbReference type="EMBL" id="BDE08229.1"/>
    </source>
</evidence>
<feature type="signal peptide" evidence="1">
    <location>
        <begin position="1"/>
        <end position="23"/>
    </location>
</feature>
<evidence type="ECO:0008006" key="4">
    <source>
        <dbReference type="Google" id="ProtNLM"/>
    </source>
</evidence>
<name>A0AAN1Y074_UNVUL</name>
<proteinExistence type="predicted"/>
<evidence type="ECO:0000256" key="1">
    <source>
        <dbReference type="SAM" id="SignalP"/>
    </source>
</evidence>
<dbReference type="RefSeq" id="WP_317995774.1">
    <property type="nucleotide sequence ID" value="NZ_AP025523.1"/>
</dbReference>
<gene>
    <name evidence="2" type="ORF">WPS_35050</name>
</gene>
<protein>
    <recommendedName>
        <fullName evidence="4">DUF4198 domain-containing protein</fullName>
    </recommendedName>
</protein>
<dbReference type="KEGG" id="vab:WPS_35050"/>
<sequence length="273" mass="29082">MNSFARTALASCALALLGAAPPAAPSYGPVPAGPQTAFVKRYVDALRTGQYDAAFAMLSDDERAYFGSAAAYRSVFDADGFTIAAARIVGARGDERGRVYFVREQVGFVDHARDARRRADVTVPIGVLPAAGGLHIKDPGKPYRAFASTSTAGASGLRVTVKKMEFFEDRIAMVVTFANLGDRFITVLPYGKSVLRDDKGGVYRILALKNWAVTDKHLYEGVPLAPNAQYTGSLTFTAGRLDPLSRTWSLTVAPALADGADAPFDVTVAVAPR</sequence>
<dbReference type="EMBL" id="AP025523">
    <property type="protein sequence ID" value="BDE08229.1"/>
    <property type="molecule type" value="Genomic_DNA"/>
</dbReference>
<keyword evidence="3" id="KW-1185">Reference proteome</keyword>
<dbReference type="AlphaFoldDB" id="A0AAN1Y074"/>
<dbReference type="Proteomes" id="UP001317532">
    <property type="component" value="Chromosome"/>
</dbReference>
<evidence type="ECO:0000313" key="3">
    <source>
        <dbReference type="Proteomes" id="UP001317532"/>
    </source>
</evidence>
<feature type="chain" id="PRO_5042837669" description="DUF4198 domain-containing protein" evidence="1">
    <location>
        <begin position="24"/>
        <end position="273"/>
    </location>
</feature>